<dbReference type="Proteomes" id="UP001065298">
    <property type="component" value="Chromosome 9"/>
</dbReference>
<proteinExistence type="predicted"/>
<comment type="caution">
    <text evidence="1">The sequence shown here is derived from an EMBL/GenBank/DDBJ whole genome shotgun (WGS) entry which is preliminary data.</text>
</comment>
<dbReference type="EMBL" id="CM046511">
    <property type="protein sequence ID" value="KAI8657158.1"/>
    <property type="molecule type" value="Genomic_DNA"/>
</dbReference>
<accession>A0ACC0QK31</accession>
<protein>
    <submittedName>
        <fullName evidence="1">Transcriptional regulatory protein moc3</fullName>
    </submittedName>
</protein>
<sequence length="488" mass="55037">MARKARQGCWTCKHRKIGCDKTEPNCRNCIRTGRSCLGYGLRLTWPDSPDGRRKGGGSITHVLSPGHSIPRRLCGSHFLNTTYEDFALAQLGPGARSLPLGRPRCSLSIHTPLSGQDGMFLRYYESIISPMVSTTRARNSFTTEILPRALSNKSLSATALCNATLAISAFHLFSSEAALLYKSKAVWHLSKSLSSATSLALPEATETQLAACMMLFMYSVFDDKEPSWHIHLDGAKRMLDSFNSTQASLSSVFLPYWFLYYQVLKDFTRPTQESPGSGAVESLWLWQLPGPDRSWVIGYLGCSIEVFEVLSKINRMRLSSGYKDSSSPLLELTKCRNILELRLNNLLQFLDPEEEHSTTPIERARILAKAELYRLAALLYLLRVCPADGDGIARNAYLDQAHKVLDMLPVVSSPWPLFIVACESQTDEQRVIILRVLDEMEKARNIGNIHVARRIIEMFWKQKDLQGPGSRLMYWHLIDRDDKVPWFA</sequence>
<name>A0ACC0QK31_9HYPO</name>
<organism evidence="1 2">
    <name type="scientific">Fusarium keratoplasticum</name>
    <dbReference type="NCBI Taxonomy" id="1328300"/>
    <lineage>
        <taxon>Eukaryota</taxon>
        <taxon>Fungi</taxon>
        <taxon>Dikarya</taxon>
        <taxon>Ascomycota</taxon>
        <taxon>Pezizomycotina</taxon>
        <taxon>Sordariomycetes</taxon>
        <taxon>Hypocreomycetidae</taxon>
        <taxon>Hypocreales</taxon>
        <taxon>Nectriaceae</taxon>
        <taxon>Fusarium</taxon>
        <taxon>Fusarium solani species complex</taxon>
    </lineage>
</organism>
<evidence type="ECO:0000313" key="1">
    <source>
        <dbReference type="EMBL" id="KAI8657158.1"/>
    </source>
</evidence>
<evidence type="ECO:0000313" key="2">
    <source>
        <dbReference type="Proteomes" id="UP001065298"/>
    </source>
</evidence>
<reference evidence="1" key="1">
    <citation type="submission" date="2022-06" db="EMBL/GenBank/DDBJ databases">
        <title>Fusarium solani species complex genomes reveal bases of compartmentalisation and animal pathogenesis.</title>
        <authorList>
            <person name="Tsai I.J."/>
        </authorList>
    </citation>
    <scope>NUCLEOTIDE SEQUENCE</scope>
    <source>
        <strain evidence="1">Fu6.1</strain>
    </source>
</reference>
<gene>
    <name evidence="1" type="ORF">NCS57_01093500</name>
</gene>
<keyword evidence="2" id="KW-1185">Reference proteome</keyword>